<dbReference type="GeneID" id="89972565"/>
<dbReference type="PANTHER" id="PTHR42070">
    <property type="entry name" value="FILAMENT ASSOCIATED PROTEIN, PUTATIVE (AFU_ORTHOLOGUE AFUA_8G06630)-RELATED"/>
    <property type="match status" value="1"/>
</dbReference>
<keyword evidence="1" id="KW-0175">Coiled coil</keyword>
<feature type="region of interest" description="Disordered" evidence="2">
    <location>
        <begin position="274"/>
        <end position="301"/>
    </location>
</feature>
<reference evidence="3 4" key="1">
    <citation type="submission" date="2023-08" db="EMBL/GenBank/DDBJ databases">
        <title>Black Yeasts Isolated from many extreme environments.</title>
        <authorList>
            <person name="Coleine C."/>
            <person name="Stajich J.E."/>
            <person name="Selbmann L."/>
        </authorList>
    </citation>
    <scope>NUCLEOTIDE SEQUENCE [LARGE SCALE GENOMIC DNA]</scope>
    <source>
        <strain evidence="3 4">CCFEE 5792</strain>
    </source>
</reference>
<dbReference type="RefSeq" id="XP_064704503.1">
    <property type="nucleotide sequence ID" value="XM_064847964.1"/>
</dbReference>
<sequence>MATTTSTPEEDHHSHDHDHSDTASQNQNASRSRRHSAQEREKLNRNTLNQRASRARRKDYVNSLESKVREYETQGVQATEEVQNAARRVAEENRVLKEEMRMLREHVRCLEEVLGRRGRSGGAVVEGVQDGGSVGDASRVGSNADVNMDDMGRQVELDSAWKRLQHEDRMRRREQFDMQMQMQQQDHRSEQPRWRDQLNHSHSSLLNIEDMPGDAAAVQYPSPPGDGEVNGQRRRHQHHASVITARHPLRPVDDTEFPHATISSFNGYYDAETDEEVEQHSNDNHSHAHPHTHTHGSEHSSHIYSPYSDVWTQQSYTATGHAQHQYSHSQSQHKIPSSSSSSSRSMLPANTTPCEEAALIIASMRGIGHTNPTYQADILPELGCDTTTNRSRSCTVDNARLFRIMDSDRV</sequence>
<feature type="region of interest" description="Disordered" evidence="2">
    <location>
        <begin position="215"/>
        <end position="240"/>
    </location>
</feature>
<dbReference type="AlphaFoldDB" id="A0AAV9N4P1"/>
<dbReference type="Proteomes" id="UP001358417">
    <property type="component" value="Unassembled WGS sequence"/>
</dbReference>
<evidence type="ECO:0000256" key="1">
    <source>
        <dbReference type="SAM" id="Coils"/>
    </source>
</evidence>
<proteinExistence type="predicted"/>
<dbReference type="CDD" id="cd14688">
    <property type="entry name" value="bZIP_YAP"/>
    <property type="match status" value="1"/>
</dbReference>
<dbReference type="PANTHER" id="PTHR42070:SF1">
    <property type="entry name" value="FILAMENT ASSOCIATED PROTEIN, PUTATIVE (AFU_ORTHOLOGUE AFUA_8G06630)-RELATED"/>
    <property type="match status" value="1"/>
</dbReference>
<organism evidence="3 4">
    <name type="scientific">Exophiala bonariae</name>
    <dbReference type="NCBI Taxonomy" id="1690606"/>
    <lineage>
        <taxon>Eukaryota</taxon>
        <taxon>Fungi</taxon>
        <taxon>Dikarya</taxon>
        <taxon>Ascomycota</taxon>
        <taxon>Pezizomycotina</taxon>
        <taxon>Eurotiomycetes</taxon>
        <taxon>Chaetothyriomycetidae</taxon>
        <taxon>Chaetothyriales</taxon>
        <taxon>Herpotrichiellaceae</taxon>
        <taxon>Exophiala</taxon>
    </lineage>
</organism>
<accession>A0AAV9N4P1</accession>
<evidence type="ECO:0000313" key="4">
    <source>
        <dbReference type="Proteomes" id="UP001358417"/>
    </source>
</evidence>
<feature type="region of interest" description="Disordered" evidence="2">
    <location>
        <begin position="1"/>
        <end position="61"/>
    </location>
</feature>
<comment type="caution">
    <text evidence="3">The sequence shown here is derived from an EMBL/GenBank/DDBJ whole genome shotgun (WGS) entry which is preliminary data.</text>
</comment>
<feature type="coiled-coil region" evidence="1">
    <location>
        <begin position="61"/>
        <end position="113"/>
    </location>
</feature>
<evidence type="ECO:0000256" key="2">
    <source>
        <dbReference type="SAM" id="MobiDB-lite"/>
    </source>
</evidence>
<name>A0AAV9N4P1_9EURO</name>
<feature type="compositionally biased region" description="Low complexity" evidence="2">
    <location>
        <begin position="321"/>
        <end position="345"/>
    </location>
</feature>
<feature type="compositionally biased region" description="Basic and acidic residues" evidence="2">
    <location>
        <begin position="9"/>
        <end position="21"/>
    </location>
</feature>
<keyword evidence="4" id="KW-1185">Reference proteome</keyword>
<protein>
    <recommendedName>
        <fullName evidence="5">BZIP domain-containing protein</fullName>
    </recommendedName>
</protein>
<evidence type="ECO:0000313" key="3">
    <source>
        <dbReference type="EMBL" id="KAK5049458.1"/>
    </source>
</evidence>
<feature type="region of interest" description="Disordered" evidence="2">
    <location>
        <begin position="124"/>
        <end position="146"/>
    </location>
</feature>
<dbReference type="EMBL" id="JAVRRD010000019">
    <property type="protein sequence ID" value="KAK5049458.1"/>
    <property type="molecule type" value="Genomic_DNA"/>
</dbReference>
<feature type="region of interest" description="Disordered" evidence="2">
    <location>
        <begin position="321"/>
        <end position="351"/>
    </location>
</feature>
<evidence type="ECO:0008006" key="5">
    <source>
        <dbReference type="Google" id="ProtNLM"/>
    </source>
</evidence>
<gene>
    <name evidence="3" type="ORF">LTR84_004387</name>
</gene>